<comment type="caution">
    <text evidence="1">The sequence shown here is derived from an EMBL/GenBank/DDBJ whole genome shotgun (WGS) entry which is preliminary data.</text>
</comment>
<proteinExistence type="predicted"/>
<organism evidence="1 2">
    <name type="scientific">Ixodes persulcatus</name>
    <name type="common">Taiga tick</name>
    <dbReference type="NCBI Taxonomy" id="34615"/>
    <lineage>
        <taxon>Eukaryota</taxon>
        <taxon>Metazoa</taxon>
        <taxon>Ecdysozoa</taxon>
        <taxon>Arthropoda</taxon>
        <taxon>Chelicerata</taxon>
        <taxon>Arachnida</taxon>
        <taxon>Acari</taxon>
        <taxon>Parasitiformes</taxon>
        <taxon>Ixodida</taxon>
        <taxon>Ixodoidea</taxon>
        <taxon>Ixodidae</taxon>
        <taxon>Ixodinae</taxon>
        <taxon>Ixodes</taxon>
    </lineage>
</organism>
<dbReference type="EMBL" id="JABSTQ010009345">
    <property type="protein sequence ID" value="KAG0430185.1"/>
    <property type="molecule type" value="Genomic_DNA"/>
</dbReference>
<dbReference type="Proteomes" id="UP000805193">
    <property type="component" value="Unassembled WGS sequence"/>
</dbReference>
<protein>
    <submittedName>
        <fullName evidence="1">Uncharacterized protein</fullName>
    </submittedName>
</protein>
<gene>
    <name evidence="1" type="ORF">HPB47_022921</name>
</gene>
<keyword evidence="2" id="KW-1185">Reference proteome</keyword>
<evidence type="ECO:0000313" key="2">
    <source>
        <dbReference type="Proteomes" id="UP000805193"/>
    </source>
</evidence>
<evidence type="ECO:0000313" key="1">
    <source>
        <dbReference type="EMBL" id="KAG0430185.1"/>
    </source>
</evidence>
<accession>A0AC60Q8U9</accession>
<sequence>MRKTKFGTPSKNPTENCSERRRWTSIPSSSFYGDCQEKGDVINRSIRESEVAEAIKKLSRIKAPGPDGIESEFDKLFFNALCPTLVRVFEEIRERKPLPPSMRESHTALIVAEVTGNRTTSLLCSDYKILVKRQKPSGSLEPRPRRYIEAGLSSSGDTLERTRRDNLFLHQGSGGLGLVIVVLKLQRFLLLRDAKGLAFAALHHLDFPYL</sequence>
<reference evidence="1 2" key="1">
    <citation type="journal article" date="2020" name="Cell">
        <title>Large-Scale Comparative Analyses of Tick Genomes Elucidate Their Genetic Diversity and Vector Capacities.</title>
        <authorList>
            <consortium name="Tick Genome and Microbiome Consortium (TIGMIC)"/>
            <person name="Jia N."/>
            <person name="Wang J."/>
            <person name="Shi W."/>
            <person name="Du L."/>
            <person name="Sun Y."/>
            <person name="Zhan W."/>
            <person name="Jiang J.F."/>
            <person name="Wang Q."/>
            <person name="Zhang B."/>
            <person name="Ji P."/>
            <person name="Bell-Sakyi L."/>
            <person name="Cui X.M."/>
            <person name="Yuan T.T."/>
            <person name="Jiang B.G."/>
            <person name="Yang W.F."/>
            <person name="Lam T.T."/>
            <person name="Chang Q.C."/>
            <person name="Ding S.J."/>
            <person name="Wang X.J."/>
            <person name="Zhu J.G."/>
            <person name="Ruan X.D."/>
            <person name="Zhao L."/>
            <person name="Wei J.T."/>
            <person name="Ye R.Z."/>
            <person name="Que T.C."/>
            <person name="Du C.H."/>
            <person name="Zhou Y.H."/>
            <person name="Cheng J.X."/>
            <person name="Dai P.F."/>
            <person name="Guo W.B."/>
            <person name="Han X.H."/>
            <person name="Huang E.J."/>
            <person name="Li L.F."/>
            <person name="Wei W."/>
            <person name="Gao Y.C."/>
            <person name="Liu J.Z."/>
            <person name="Shao H.Z."/>
            <person name="Wang X."/>
            <person name="Wang C.C."/>
            <person name="Yang T.C."/>
            <person name="Huo Q.B."/>
            <person name="Li W."/>
            <person name="Chen H.Y."/>
            <person name="Chen S.E."/>
            <person name="Zhou L.G."/>
            <person name="Ni X.B."/>
            <person name="Tian J.H."/>
            <person name="Sheng Y."/>
            <person name="Liu T."/>
            <person name="Pan Y.S."/>
            <person name="Xia L.Y."/>
            <person name="Li J."/>
            <person name="Zhao F."/>
            <person name="Cao W.C."/>
        </authorList>
    </citation>
    <scope>NUCLEOTIDE SEQUENCE [LARGE SCALE GENOMIC DNA]</scope>
    <source>
        <strain evidence="1">Iper-2018</strain>
    </source>
</reference>
<name>A0AC60Q8U9_IXOPE</name>